<name>A0A0B6E396_FRATU</name>
<organism evidence="1">
    <name type="scientific">Francisella tularensis subsp. holarctica</name>
    <dbReference type="NCBI Taxonomy" id="119857"/>
    <lineage>
        <taxon>Bacteria</taxon>
        <taxon>Pseudomonadati</taxon>
        <taxon>Pseudomonadota</taxon>
        <taxon>Gammaproteobacteria</taxon>
        <taxon>Thiotrichales</taxon>
        <taxon>Francisellaceae</taxon>
        <taxon>Francisella</taxon>
    </lineage>
</organism>
<sequence>MFNNYNLLTTNLFVVYLILRIFTFLPKRLLLLAILILLCFNFISITYDNQTIFYFVTGFINYFSFSSFILLIFIIATTFASKRITIFPYTSIAFLLIIFIFYGSFFIVSYSLYDIGYSAYLVLACVFAYGLILLVISNRFILFNIIIVIATVAYFSGILQGNIWDYLLDPILLVICIIEISRALITTKNKQHKDKIIYY</sequence>
<dbReference type="HOGENOM" id="CLU_1370422_0_0_6"/>
<gene>
    <name evidence="1" type="ORF">FWJ04_05185</name>
</gene>
<reference evidence="1" key="2">
    <citation type="submission" date="2020-02" db="EMBL/GenBank/DDBJ databases">
        <title>Using affinity propagation clustering for identifying bacterial clades and subclades with whole-genome sequences of Francisella tularensis.</title>
        <authorList>
            <person name="Homeier-Bachmann T."/>
            <person name="Abdel-Glil M.Y."/>
            <person name="Hackbart A."/>
            <person name="Hotzel H."/>
            <person name="Tomaso H."/>
        </authorList>
    </citation>
    <scope>NUCLEOTIDE SEQUENCE</scope>
    <source>
        <strain evidence="1">17T1429</strain>
    </source>
</reference>
<reference evidence="1" key="1">
    <citation type="submission" date="2019-08" db="EMBL/GenBank/DDBJ databases">
        <authorList>
            <person name="Busch A."/>
        </authorList>
    </citation>
    <scope>NUCLEOTIDE SEQUENCE</scope>
    <source>
        <strain evidence="1">17T1429</strain>
    </source>
</reference>
<dbReference type="RefSeq" id="WP_004336864.1">
    <property type="nucleotide sequence ID" value="NZ_CP009693.1"/>
</dbReference>
<dbReference type="OMA" id="WALITIK"/>
<dbReference type="KEGG" id="ftv:CH67_764"/>
<protein>
    <submittedName>
        <fullName evidence="1">Uncharacterized protein</fullName>
    </submittedName>
</protein>
<comment type="caution">
    <text evidence="1">The sequence shown here is derived from an EMBL/GenBank/DDBJ whole genome shotgun (WGS) entry which is preliminary data.</text>
</comment>
<dbReference type="AlphaFoldDB" id="A0A0B6E396"/>
<accession>A0A0B6E396</accession>
<evidence type="ECO:0000313" key="1">
    <source>
        <dbReference type="EMBL" id="NDR89044.1"/>
    </source>
</evidence>
<dbReference type="KEGG" id="ftc:DA46_232"/>
<proteinExistence type="predicted"/>
<dbReference type="EMBL" id="JAAGKH010000034">
    <property type="protein sequence ID" value="NDR89044.1"/>
    <property type="molecule type" value="Genomic_DNA"/>
</dbReference>
<dbReference type="BioCyc" id="MetaCyc:MONOMER-16039"/>